<evidence type="ECO:0000256" key="9">
    <source>
        <dbReference type="PROSITE-ProRule" id="PRU00175"/>
    </source>
</evidence>
<feature type="transmembrane region" description="Helical" evidence="11">
    <location>
        <begin position="299"/>
        <end position="317"/>
    </location>
</feature>
<evidence type="ECO:0000256" key="6">
    <source>
        <dbReference type="ARBA" id="ARBA00022833"/>
    </source>
</evidence>
<keyword evidence="5" id="KW-0833">Ubl conjugation pathway</keyword>
<dbReference type="InterPro" id="IPR013083">
    <property type="entry name" value="Znf_RING/FYVE/PHD"/>
</dbReference>
<name>A0A8S4Q4Z3_OWEFU</name>
<evidence type="ECO:0000256" key="11">
    <source>
        <dbReference type="SAM" id="Phobius"/>
    </source>
</evidence>
<keyword evidence="4 9" id="KW-0863">Zinc-finger</keyword>
<evidence type="ECO:0000256" key="4">
    <source>
        <dbReference type="ARBA" id="ARBA00022771"/>
    </source>
</evidence>
<evidence type="ECO:0000259" key="12">
    <source>
        <dbReference type="PROSITE" id="PS50089"/>
    </source>
</evidence>
<dbReference type="Pfam" id="PF13639">
    <property type="entry name" value="zf-RING_2"/>
    <property type="match status" value="1"/>
</dbReference>
<protein>
    <recommendedName>
        <fullName evidence="12">RING-type domain-containing protein</fullName>
    </recommendedName>
</protein>
<dbReference type="OrthoDB" id="9049620at2759"/>
<dbReference type="PROSITE" id="PS00518">
    <property type="entry name" value="ZF_RING_1"/>
    <property type="match status" value="1"/>
</dbReference>
<feature type="transmembrane region" description="Helical" evidence="11">
    <location>
        <begin position="180"/>
        <end position="201"/>
    </location>
</feature>
<organism evidence="13 14">
    <name type="scientific">Owenia fusiformis</name>
    <name type="common">Polychaete worm</name>
    <dbReference type="NCBI Taxonomy" id="6347"/>
    <lineage>
        <taxon>Eukaryota</taxon>
        <taxon>Metazoa</taxon>
        <taxon>Spiralia</taxon>
        <taxon>Lophotrochozoa</taxon>
        <taxon>Annelida</taxon>
        <taxon>Polychaeta</taxon>
        <taxon>Sedentaria</taxon>
        <taxon>Canalipalpata</taxon>
        <taxon>Sabellida</taxon>
        <taxon>Oweniida</taxon>
        <taxon>Oweniidae</taxon>
        <taxon>Owenia</taxon>
    </lineage>
</organism>
<dbReference type="Proteomes" id="UP000749559">
    <property type="component" value="Unassembled WGS sequence"/>
</dbReference>
<dbReference type="GO" id="GO:0016020">
    <property type="term" value="C:membrane"/>
    <property type="evidence" value="ECO:0007669"/>
    <property type="project" value="UniProtKB-SubCell"/>
</dbReference>
<dbReference type="GO" id="GO:1904294">
    <property type="term" value="P:positive regulation of ERAD pathway"/>
    <property type="evidence" value="ECO:0007669"/>
    <property type="project" value="InterPro"/>
</dbReference>
<dbReference type="PANTHER" id="PTHR15860">
    <property type="entry name" value="UNCHARACTERIZED RING FINGER-CONTAINING PROTEIN"/>
    <property type="match status" value="1"/>
</dbReference>
<feature type="transmembrane region" description="Helical" evidence="11">
    <location>
        <begin position="143"/>
        <end position="160"/>
    </location>
</feature>
<evidence type="ECO:0000313" key="13">
    <source>
        <dbReference type="EMBL" id="CAH1800993.1"/>
    </source>
</evidence>
<dbReference type="PANTHER" id="PTHR15860:SF0">
    <property type="entry name" value="LP20373P"/>
    <property type="match status" value="1"/>
</dbReference>
<dbReference type="Gene3D" id="3.30.40.10">
    <property type="entry name" value="Zinc/RING finger domain, C3HC4 (zinc finger)"/>
    <property type="match status" value="1"/>
</dbReference>
<keyword evidence="6" id="KW-0862">Zinc</keyword>
<feature type="compositionally biased region" description="Polar residues" evidence="10">
    <location>
        <begin position="69"/>
        <end position="89"/>
    </location>
</feature>
<keyword evidence="8 11" id="KW-0472">Membrane</keyword>
<dbReference type="CDD" id="cd16532">
    <property type="entry name" value="RING-HC_RNFT1-like"/>
    <property type="match status" value="1"/>
</dbReference>
<dbReference type="SMART" id="SM00184">
    <property type="entry name" value="RING"/>
    <property type="match status" value="1"/>
</dbReference>
<evidence type="ECO:0000256" key="8">
    <source>
        <dbReference type="ARBA" id="ARBA00023136"/>
    </source>
</evidence>
<dbReference type="InterPro" id="IPR044235">
    <property type="entry name" value="RNFT1/2"/>
</dbReference>
<keyword evidence="2 11" id="KW-0812">Transmembrane</keyword>
<evidence type="ECO:0000313" key="14">
    <source>
        <dbReference type="Proteomes" id="UP000749559"/>
    </source>
</evidence>
<keyword evidence="3" id="KW-0479">Metal-binding</keyword>
<dbReference type="SUPFAM" id="SSF57850">
    <property type="entry name" value="RING/U-box"/>
    <property type="match status" value="1"/>
</dbReference>
<evidence type="ECO:0000256" key="7">
    <source>
        <dbReference type="ARBA" id="ARBA00022989"/>
    </source>
</evidence>
<comment type="caution">
    <text evidence="13">The sequence shown here is derived from an EMBL/GenBank/DDBJ whole genome shotgun (WGS) entry which is preliminary data.</text>
</comment>
<evidence type="ECO:0000256" key="1">
    <source>
        <dbReference type="ARBA" id="ARBA00004141"/>
    </source>
</evidence>
<dbReference type="InterPro" id="IPR001841">
    <property type="entry name" value="Znf_RING"/>
</dbReference>
<keyword evidence="7 11" id="KW-1133">Transmembrane helix</keyword>
<feature type="region of interest" description="Disordered" evidence="10">
    <location>
        <begin position="34"/>
        <end position="109"/>
    </location>
</feature>
<feature type="compositionally biased region" description="Polar residues" evidence="10">
    <location>
        <begin position="34"/>
        <end position="56"/>
    </location>
</feature>
<dbReference type="InterPro" id="IPR017907">
    <property type="entry name" value="Znf_RING_CS"/>
</dbReference>
<dbReference type="GO" id="GO:0008270">
    <property type="term" value="F:zinc ion binding"/>
    <property type="evidence" value="ECO:0007669"/>
    <property type="project" value="UniProtKB-KW"/>
</dbReference>
<proteinExistence type="predicted"/>
<dbReference type="AlphaFoldDB" id="A0A8S4Q4Z3"/>
<evidence type="ECO:0000256" key="10">
    <source>
        <dbReference type="SAM" id="MobiDB-lite"/>
    </source>
</evidence>
<sequence>MTDRTGVGPPRVLNWTAIQNDERLREQLQSVLNNVGQSGNRQTSAINNPISEQGMPNTVIDMSGGQATGLGQTSNAQNHTHSHSHTPNEASHDHSHANNQGEDQGAMGGASELSSQQLKLLWVFLQKGLPFLLLLLAKVLYNHRLGILVCIGLFGTYWHANTAIKKQIAHRARESTTKTVLTTLWLVTFISGNIFFIYYVFEDQQLYRSLYFFPPNMEELPELDMWTLLWVVGMTDFVAKFGGMIIKSLIAAMPVQCMPYKARGKYYLMVEETVQFYRCLTPITPWYLTLVNPTHGGQWFAALLIVIYTVLKSMSLWKRLLHYKKTIQKFRSDLSYGMTVKESDLTEQQCPICQDNYSQPVKLTCGHIFCEDCVCLWFDRERTCPMCRANIVDDPIWRDGATSAAIQWISY</sequence>
<evidence type="ECO:0000256" key="3">
    <source>
        <dbReference type="ARBA" id="ARBA00022723"/>
    </source>
</evidence>
<accession>A0A8S4Q4Z3</accession>
<keyword evidence="14" id="KW-1185">Reference proteome</keyword>
<evidence type="ECO:0000256" key="2">
    <source>
        <dbReference type="ARBA" id="ARBA00022692"/>
    </source>
</evidence>
<dbReference type="GO" id="GO:0061630">
    <property type="term" value="F:ubiquitin protein ligase activity"/>
    <property type="evidence" value="ECO:0007669"/>
    <property type="project" value="InterPro"/>
</dbReference>
<gene>
    <name evidence="13" type="ORF">OFUS_LOCUS24825</name>
</gene>
<reference evidence="13" key="1">
    <citation type="submission" date="2022-03" db="EMBL/GenBank/DDBJ databases">
        <authorList>
            <person name="Martin C."/>
        </authorList>
    </citation>
    <scope>NUCLEOTIDE SEQUENCE</scope>
</reference>
<feature type="domain" description="RING-type" evidence="12">
    <location>
        <begin position="350"/>
        <end position="388"/>
    </location>
</feature>
<comment type="subcellular location">
    <subcellularLocation>
        <location evidence="1">Membrane</location>
        <topology evidence="1">Multi-pass membrane protein</topology>
    </subcellularLocation>
</comment>
<dbReference type="PROSITE" id="PS50089">
    <property type="entry name" value="ZF_RING_2"/>
    <property type="match status" value="1"/>
</dbReference>
<dbReference type="EMBL" id="CAIIXF020000012">
    <property type="protein sequence ID" value="CAH1800993.1"/>
    <property type="molecule type" value="Genomic_DNA"/>
</dbReference>
<evidence type="ECO:0000256" key="5">
    <source>
        <dbReference type="ARBA" id="ARBA00022786"/>
    </source>
</evidence>